<dbReference type="GO" id="GO:0003676">
    <property type="term" value="F:nucleic acid binding"/>
    <property type="evidence" value="ECO:0007669"/>
    <property type="project" value="InterPro"/>
</dbReference>
<feature type="signal peptide" evidence="1">
    <location>
        <begin position="1"/>
        <end position="25"/>
    </location>
</feature>
<evidence type="ECO:0000313" key="5">
    <source>
        <dbReference type="Proteomes" id="UP000257200"/>
    </source>
</evidence>
<dbReference type="GO" id="GO:0016787">
    <property type="term" value="F:hydrolase activity"/>
    <property type="evidence" value="ECO:0007669"/>
    <property type="project" value="InterPro"/>
</dbReference>
<proteinExistence type="predicted"/>
<dbReference type="STRING" id="80966.ENSAPOP00000009884"/>
<dbReference type="AlphaFoldDB" id="A0A3Q1F0F6"/>
<feature type="domain" description="DNA/RNA non-specific endonuclease/pyrophosphatase/phosphodiesterase" evidence="3">
    <location>
        <begin position="70"/>
        <end position="258"/>
    </location>
</feature>
<dbReference type="SMART" id="SM00477">
    <property type="entry name" value="NUC"/>
    <property type="match status" value="1"/>
</dbReference>
<dbReference type="Pfam" id="PF01223">
    <property type="entry name" value="Endonuclease_NS"/>
    <property type="match status" value="1"/>
</dbReference>
<dbReference type="InterPro" id="IPR039015">
    <property type="entry name" value="ENDOD1"/>
</dbReference>
<dbReference type="Ensembl" id="ENSAPOT00000000802.1">
    <property type="protein sequence ID" value="ENSAPOP00000009884.1"/>
    <property type="gene ID" value="ENSAPOG00000012244.1"/>
</dbReference>
<dbReference type="GO" id="GO:0046872">
    <property type="term" value="F:metal ion binding"/>
    <property type="evidence" value="ECO:0007669"/>
    <property type="project" value="InterPro"/>
</dbReference>
<evidence type="ECO:0000313" key="4">
    <source>
        <dbReference type="Ensembl" id="ENSAPOP00000009884.1"/>
    </source>
</evidence>
<protein>
    <recommendedName>
        <fullName evidence="6">Endonuclease</fullName>
    </recommendedName>
</protein>
<name>A0A3Q1F0F6_9TELE</name>
<dbReference type="Proteomes" id="UP000257200">
    <property type="component" value="Unplaced"/>
</dbReference>
<dbReference type="SUPFAM" id="SSF54060">
    <property type="entry name" value="His-Me finger endonucleases"/>
    <property type="match status" value="1"/>
</dbReference>
<reference evidence="4" key="1">
    <citation type="submission" date="2025-08" db="UniProtKB">
        <authorList>
            <consortium name="Ensembl"/>
        </authorList>
    </citation>
    <scope>IDENTIFICATION</scope>
</reference>
<dbReference type="SMART" id="SM00892">
    <property type="entry name" value="Endonuclease_NS"/>
    <property type="match status" value="1"/>
</dbReference>
<organism evidence="4 5">
    <name type="scientific">Acanthochromis polyacanthus</name>
    <name type="common">spiny chromis</name>
    <dbReference type="NCBI Taxonomy" id="80966"/>
    <lineage>
        <taxon>Eukaryota</taxon>
        <taxon>Metazoa</taxon>
        <taxon>Chordata</taxon>
        <taxon>Craniata</taxon>
        <taxon>Vertebrata</taxon>
        <taxon>Euteleostomi</taxon>
        <taxon>Actinopterygii</taxon>
        <taxon>Neopterygii</taxon>
        <taxon>Teleostei</taxon>
        <taxon>Neoteleostei</taxon>
        <taxon>Acanthomorphata</taxon>
        <taxon>Ovalentaria</taxon>
        <taxon>Pomacentridae</taxon>
        <taxon>Acanthochromis</taxon>
    </lineage>
</organism>
<reference evidence="4" key="2">
    <citation type="submission" date="2025-09" db="UniProtKB">
        <authorList>
            <consortium name="Ensembl"/>
        </authorList>
    </citation>
    <scope>IDENTIFICATION</scope>
</reference>
<sequence>MRLFVIQCLLPFAALFLLVIIPTETKVVTSMADCADFFLQQTPPCVPGILEGGNILDQNRYKPICQTLNGTRRFVTLYDTRYRIPVFSAFKYRGKFFLTTKNNTVFLVDLYTEITYQAGNTDYKNQQVFDRGHLLPSSYGSTEVEKLSTFTLTNIVPQEGTFNKNSWNHMESCIRCVLDEYCINNNNNKKGYLVIGAQPSFSNFLNNRVNIPVMLWSAFCCYSHSQMKWLASAHWGENIHHNNPYLQTMTLAQLPIFLPAYLLLFSSPITKHCILTCK</sequence>
<evidence type="ECO:0008006" key="6">
    <source>
        <dbReference type="Google" id="ProtNLM"/>
    </source>
</evidence>
<feature type="chain" id="PRO_5047354577" description="Endonuclease" evidence="1">
    <location>
        <begin position="26"/>
        <end position="278"/>
    </location>
</feature>
<evidence type="ECO:0000259" key="2">
    <source>
        <dbReference type="SMART" id="SM00477"/>
    </source>
</evidence>
<dbReference type="PANTHER" id="PTHR21472:SF15">
    <property type="entry name" value="ENDONUCLEASE DOMAIN-CONTAINING 1 PROTEIN-RELATED"/>
    <property type="match status" value="1"/>
</dbReference>
<dbReference type="InterPro" id="IPR044925">
    <property type="entry name" value="His-Me_finger_sf"/>
</dbReference>
<accession>A0A3Q1F0F6</accession>
<dbReference type="GeneTree" id="ENSGT01030000234592"/>
<feature type="domain" description="ENPP1-3/EXOG-like endonuclease/phosphodiesterase" evidence="2">
    <location>
        <begin position="71"/>
        <end position="271"/>
    </location>
</feature>
<keyword evidence="5" id="KW-1185">Reference proteome</keyword>
<dbReference type="PANTHER" id="PTHR21472">
    <property type="entry name" value="ENDONUCLEASE DOMAIN-CONTAINING 1 PROTEIN ENDOD1"/>
    <property type="match status" value="1"/>
</dbReference>
<dbReference type="Gene3D" id="3.40.570.10">
    <property type="entry name" value="Extracellular Endonuclease, subunit A"/>
    <property type="match status" value="1"/>
</dbReference>
<dbReference type="InParanoid" id="A0A3Q1F0F6"/>
<keyword evidence="1" id="KW-0732">Signal</keyword>
<dbReference type="InterPro" id="IPR044929">
    <property type="entry name" value="DNA/RNA_non-sp_Endonuclease_sf"/>
</dbReference>
<evidence type="ECO:0000259" key="3">
    <source>
        <dbReference type="SMART" id="SM00892"/>
    </source>
</evidence>
<dbReference type="InterPro" id="IPR020821">
    <property type="entry name" value="ENPP1-3/EXOG-like_nuc-like"/>
</dbReference>
<dbReference type="InterPro" id="IPR001604">
    <property type="entry name" value="Endo_G_ENPP1-like_dom"/>
</dbReference>
<evidence type="ECO:0000256" key="1">
    <source>
        <dbReference type="SAM" id="SignalP"/>
    </source>
</evidence>